<dbReference type="GO" id="GO:0005509">
    <property type="term" value="F:calcium ion binding"/>
    <property type="evidence" value="ECO:0007669"/>
    <property type="project" value="InterPro"/>
</dbReference>
<dbReference type="InterPro" id="IPR002048">
    <property type="entry name" value="EF_hand_dom"/>
</dbReference>
<dbReference type="SUPFAM" id="SSF47473">
    <property type="entry name" value="EF-hand"/>
    <property type="match status" value="1"/>
</dbReference>
<gene>
    <name evidence="2" type="ORF">SAMN06297280_2483</name>
</gene>
<keyword evidence="3" id="KW-1185">Reference proteome</keyword>
<dbReference type="InterPro" id="IPR018247">
    <property type="entry name" value="EF_Hand_1_Ca_BS"/>
</dbReference>
<dbReference type="PROSITE" id="PS50222">
    <property type="entry name" value="EF_HAND_2"/>
    <property type="match status" value="2"/>
</dbReference>
<dbReference type="InterPro" id="IPR011992">
    <property type="entry name" value="EF-hand-dom_pair"/>
</dbReference>
<dbReference type="SMART" id="SM00054">
    <property type="entry name" value="EFh"/>
    <property type="match status" value="2"/>
</dbReference>
<sequence length="81" mass="9664">MSKEILTEQQLAEIKSEFEFFDRDGNGQIDIAEFIELLTVLAPKTKANHVDEGFKLIDKNNDGFIDFAEFLEWWQQCWWEY</sequence>
<dbReference type="Pfam" id="PF13499">
    <property type="entry name" value="EF-hand_7"/>
    <property type="match status" value="1"/>
</dbReference>
<dbReference type="Proteomes" id="UP000219353">
    <property type="component" value="Unassembled WGS sequence"/>
</dbReference>
<dbReference type="CDD" id="cd00051">
    <property type="entry name" value="EFh"/>
    <property type="match status" value="1"/>
</dbReference>
<dbReference type="OrthoDB" id="5770487at2"/>
<dbReference type="AlphaFoldDB" id="A0A285J0W7"/>
<dbReference type="EMBL" id="OBEB01000005">
    <property type="protein sequence ID" value="SNY53884.1"/>
    <property type="molecule type" value="Genomic_DNA"/>
</dbReference>
<evidence type="ECO:0000313" key="2">
    <source>
        <dbReference type="EMBL" id="SNY53884.1"/>
    </source>
</evidence>
<feature type="domain" description="EF-hand" evidence="1">
    <location>
        <begin position="9"/>
        <end position="44"/>
    </location>
</feature>
<dbReference type="RefSeq" id="WP_097111717.1">
    <property type="nucleotide sequence ID" value="NZ_OBEB01000005.1"/>
</dbReference>
<proteinExistence type="predicted"/>
<evidence type="ECO:0000313" key="3">
    <source>
        <dbReference type="Proteomes" id="UP000219353"/>
    </source>
</evidence>
<dbReference type="PROSITE" id="PS00018">
    <property type="entry name" value="EF_HAND_1"/>
    <property type="match status" value="2"/>
</dbReference>
<evidence type="ECO:0000259" key="1">
    <source>
        <dbReference type="PROSITE" id="PS50222"/>
    </source>
</evidence>
<protein>
    <submittedName>
        <fullName evidence="2">EF-hand domain pair</fullName>
    </submittedName>
</protein>
<accession>A0A285J0W7</accession>
<feature type="domain" description="EF-hand" evidence="1">
    <location>
        <begin position="45"/>
        <end position="80"/>
    </location>
</feature>
<name>A0A285J0W7_9GAMM</name>
<reference evidence="3" key="1">
    <citation type="submission" date="2017-09" db="EMBL/GenBank/DDBJ databases">
        <authorList>
            <person name="Varghese N."/>
            <person name="Submissions S."/>
        </authorList>
    </citation>
    <scope>NUCLEOTIDE SEQUENCE [LARGE SCALE GENOMIC DNA]</scope>
    <source>
        <strain evidence="3">CGMCC 1.12461</strain>
    </source>
</reference>
<dbReference type="Gene3D" id="1.10.238.10">
    <property type="entry name" value="EF-hand"/>
    <property type="match status" value="1"/>
</dbReference>
<organism evidence="2 3">
    <name type="scientific">Arsukibacterium tuosuense</name>
    <dbReference type="NCBI Taxonomy" id="1323745"/>
    <lineage>
        <taxon>Bacteria</taxon>
        <taxon>Pseudomonadati</taxon>
        <taxon>Pseudomonadota</taxon>
        <taxon>Gammaproteobacteria</taxon>
        <taxon>Chromatiales</taxon>
        <taxon>Chromatiaceae</taxon>
        <taxon>Arsukibacterium</taxon>
    </lineage>
</organism>